<accession>A0ACC0CFJ8</accession>
<protein>
    <submittedName>
        <fullName evidence="1">Uncharacterized protein</fullName>
    </submittedName>
</protein>
<dbReference type="Proteomes" id="UP001060085">
    <property type="component" value="Linkage Group LG01"/>
</dbReference>
<name>A0ACC0CFJ8_CATRO</name>
<organism evidence="1 2">
    <name type="scientific">Catharanthus roseus</name>
    <name type="common">Madagascar periwinkle</name>
    <name type="synonym">Vinca rosea</name>
    <dbReference type="NCBI Taxonomy" id="4058"/>
    <lineage>
        <taxon>Eukaryota</taxon>
        <taxon>Viridiplantae</taxon>
        <taxon>Streptophyta</taxon>
        <taxon>Embryophyta</taxon>
        <taxon>Tracheophyta</taxon>
        <taxon>Spermatophyta</taxon>
        <taxon>Magnoliopsida</taxon>
        <taxon>eudicotyledons</taxon>
        <taxon>Gunneridae</taxon>
        <taxon>Pentapetalae</taxon>
        <taxon>asterids</taxon>
        <taxon>lamiids</taxon>
        <taxon>Gentianales</taxon>
        <taxon>Apocynaceae</taxon>
        <taxon>Rauvolfioideae</taxon>
        <taxon>Vinceae</taxon>
        <taxon>Catharanthinae</taxon>
        <taxon>Catharanthus</taxon>
    </lineage>
</organism>
<keyword evidence="2" id="KW-1185">Reference proteome</keyword>
<gene>
    <name evidence="1" type="ORF">M9H77_04835</name>
</gene>
<evidence type="ECO:0000313" key="1">
    <source>
        <dbReference type="EMBL" id="KAI5683607.1"/>
    </source>
</evidence>
<comment type="caution">
    <text evidence="1">The sequence shown here is derived from an EMBL/GenBank/DDBJ whole genome shotgun (WGS) entry which is preliminary data.</text>
</comment>
<proteinExistence type="predicted"/>
<evidence type="ECO:0000313" key="2">
    <source>
        <dbReference type="Proteomes" id="UP001060085"/>
    </source>
</evidence>
<reference evidence="2" key="1">
    <citation type="journal article" date="2023" name="Nat. Plants">
        <title>Single-cell RNA sequencing provides a high-resolution roadmap for understanding the multicellular compartmentation of specialized metabolism.</title>
        <authorList>
            <person name="Sun S."/>
            <person name="Shen X."/>
            <person name="Li Y."/>
            <person name="Li Y."/>
            <person name="Wang S."/>
            <person name="Li R."/>
            <person name="Zhang H."/>
            <person name="Shen G."/>
            <person name="Guo B."/>
            <person name="Wei J."/>
            <person name="Xu J."/>
            <person name="St-Pierre B."/>
            <person name="Chen S."/>
            <person name="Sun C."/>
        </authorList>
    </citation>
    <scope>NUCLEOTIDE SEQUENCE [LARGE SCALE GENOMIC DNA]</scope>
</reference>
<sequence length="180" mass="19671">MVDYQYNSGFMDFENYLTKSKSHEAKNCYLLVGFPAAERLTERWSTNASIGGRRGRGRLNRRRGCGRTSYGHGLSTSSPSEQQSWRTEEMAATGTVRRGAKLCSPGRGASRIVAYLHQSAKQELLARATVTASIDTPGSVGIPGLSLAQWTSFLNLLNKKNSSPPSSEDTLSCKVKKTGF</sequence>
<dbReference type="EMBL" id="CM044701">
    <property type="protein sequence ID" value="KAI5683607.1"/>
    <property type="molecule type" value="Genomic_DNA"/>
</dbReference>